<feature type="transmembrane region" description="Helical" evidence="1">
    <location>
        <begin position="340"/>
        <end position="365"/>
    </location>
</feature>
<dbReference type="AlphaFoldDB" id="A0A9W9VQK2"/>
<reference evidence="2" key="2">
    <citation type="journal article" date="2023" name="IMA Fungus">
        <title>Comparative genomic study of the Penicillium genus elucidates a diverse pangenome and 15 lateral gene transfer events.</title>
        <authorList>
            <person name="Petersen C."/>
            <person name="Sorensen T."/>
            <person name="Nielsen M.R."/>
            <person name="Sondergaard T.E."/>
            <person name="Sorensen J.L."/>
            <person name="Fitzpatrick D.A."/>
            <person name="Frisvad J.C."/>
            <person name="Nielsen K.L."/>
        </authorList>
    </citation>
    <scope>NUCLEOTIDE SEQUENCE</scope>
    <source>
        <strain evidence="2">IBT 29677</strain>
    </source>
</reference>
<reference evidence="2" key="1">
    <citation type="submission" date="2022-12" db="EMBL/GenBank/DDBJ databases">
        <authorList>
            <person name="Petersen C."/>
        </authorList>
    </citation>
    <scope>NUCLEOTIDE SEQUENCE</scope>
    <source>
        <strain evidence="2">IBT 29677</strain>
    </source>
</reference>
<dbReference type="OrthoDB" id="4721035at2759"/>
<accession>A0A9W9VQK2</accession>
<keyword evidence="1" id="KW-1133">Transmembrane helix</keyword>
<evidence type="ECO:0000256" key="1">
    <source>
        <dbReference type="SAM" id="Phobius"/>
    </source>
</evidence>
<name>A0A9W9VQK2_9EURO</name>
<evidence type="ECO:0000313" key="2">
    <source>
        <dbReference type="EMBL" id="KAJ5387359.1"/>
    </source>
</evidence>
<evidence type="ECO:0000313" key="3">
    <source>
        <dbReference type="Proteomes" id="UP001147747"/>
    </source>
</evidence>
<protein>
    <submittedName>
        <fullName evidence="2">Uncharacterized protein</fullName>
    </submittedName>
</protein>
<dbReference type="EMBL" id="JAPZBU010000009">
    <property type="protein sequence ID" value="KAJ5387359.1"/>
    <property type="molecule type" value="Genomic_DNA"/>
</dbReference>
<dbReference type="Proteomes" id="UP001147747">
    <property type="component" value="Unassembled WGS sequence"/>
</dbReference>
<comment type="caution">
    <text evidence="2">The sequence shown here is derived from an EMBL/GenBank/DDBJ whole genome shotgun (WGS) entry which is preliminary data.</text>
</comment>
<dbReference type="RefSeq" id="XP_056485157.1">
    <property type="nucleotide sequence ID" value="XM_056634537.1"/>
</dbReference>
<dbReference type="GeneID" id="81373517"/>
<keyword evidence="1" id="KW-0472">Membrane</keyword>
<gene>
    <name evidence="2" type="ORF">N7509_009900</name>
</gene>
<proteinExistence type="predicted"/>
<keyword evidence="3" id="KW-1185">Reference proteome</keyword>
<organism evidence="2 3">
    <name type="scientific">Penicillium cosmopolitanum</name>
    <dbReference type="NCBI Taxonomy" id="1131564"/>
    <lineage>
        <taxon>Eukaryota</taxon>
        <taxon>Fungi</taxon>
        <taxon>Dikarya</taxon>
        <taxon>Ascomycota</taxon>
        <taxon>Pezizomycotina</taxon>
        <taxon>Eurotiomycetes</taxon>
        <taxon>Eurotiomycetidae</taxon>
        <taxon>Eurotiales</taxon>
        <taxon>Aspergillaceae</taxon>
        <taxon>Penicillium</taxon>
    </lineage>
</organism>
<sequence length="481" mass="54178">MARRMERFWSWIETKDSDVQEISTKYGRMINNITMAMPHGGIPGAAMDKKNKIPQPNDISGEVEGKYNLEATVPSPAVNVLCVGMNESEISPLVYDTWPDADFNATSWMASPPENIPRAPSWLNSTVVDDIFGFGEKYGQRPPIFGTLPEANNTISNITGLWPSSAIYLLGKPSRADPPYVLCSIRTRFTGVCSTRYRASPSGAVLSSNCEDPKNHLQYNYRNPDFQESNWQPDWKNVASMWANSLSLGSGIINNEGSNSRLLMQMVPAYDSSTKRYSLSEHFPSTSETLAVMASTMLIYSSKDAPFIPEWNYTTVDDVLVEPVYQYFKASLQFTSLSTIYWGVFYVILLSCFITSFICFGFIIFEARGHQVTDFTEPQNLFALAMNSPYSSRLKGACGSGPVGRQLKERWLIGMAEEEAHYYIRARTDGQKLVAARRATRSRTVEQMSMDDQSMSLEPVRPAVDEYRRVSERDSFLGRFY</sequence>
<keyword evidence="1" id="KW-0812">Transmembrane</keyword>